<dbReference type="GO" id="GO:0005634">
    <property type="term" value="C:nucleus"/>
    <property type="evidence" value="ECO:0007669"/>
    <property type="project" value="TreeGrafter"/>
</dbReference>
<dbReference type="Proteomes" id="UP000006968">
    <property type="component" value="Chromosome XIII"/>
</dbReference>
<dbReference type="Pfam" id="PF09073">
    <property type="entry name" value="BUD22"/>
    <property type="match status" value="1"/>
</dbReference>
<feature type="compositionally biased region" description="Acidic residues" evidence="2">
    <location>
        <begin position="369"/>
        <end position="380"/>
    </location>
</feature>
<dbReference type="InterPro" id="IPR037393">
    <property type="entry name" value="Bud22/SRFB1"/>
</dbReference>
<feature type="region of interest" description="Disordered" evidence="2">
    <location>
        <begin position="472"/>
        <end position="496"/>
    </location>
</feature>
<feature type="compositionally biased region" description="Basic residues" evidence="2">
    <location>
        <begin position="407"/>
        <end position="420"/>
    </location>
</feature>
<comment type="caution">
    <text evidence="4">The sequence shown here is derived from an EMBL/GenBank/DDBJ whole genome shotgun (WGS) entry which is preliminary data.</text>
</comment>
<dbReference type="PANTHER" id="PTHR23325:SF1">
    <property type="entry name" value="SERUM RESPONSE FACTOR-BINDING PROTEIN 1"/>
    <property type="match status" value="1"/>
</dbReference>
<dbReference type="GO" id="GO:0030686">
    <property type="term" value="C:90S preribosome"/>
    <property type="evidence" value="ECO:0007669"/>
    <property type="project" value="TreeGrafter"/>
</dbReference>
<feature type="compositionally biased region" description="Polar residues" evidence="2">
    <location>
        <begin position="264"/>
        <end position="277"/>
    </location>
</feature>
<dbReference type="OrthoDB" id="3364872at2759"/>
<organism evidence="4 5">
    <name type="scientific">Saccharomyces arboricola (strain H-6 / AS 2.3317 / CBS 10644)</name>
    <name type="common">Yeast</name>
    <dbReference type="NCBI Taxonomy" id="1160507"/>
    <lineage>
        <taxon>Eukaryota</taxon>
        <taxon>Fungi</taxon>
        <taxon>Dikarya</taxon>
        <taxon>Ascomycota</taxon>
        <taxon>Saccharomycotina</taxon>
        <taxon>Saccharomycetes</taxon>
        <taxon>Saccharomycetales</taxon>
        <taxon>Saccharomycetaceae</taxon>
        <taxon>Saccharomyces</taxon>
    </lineage>
</organism>
<protein>
    <submittedName>
        <fullName evidence="4">Bud22p</fullName>
    </submittedName>
</protein>
<accession>J8PJY6</accession>
<evidence type="ECO:0000256" key="1">
    <source>
        <dbReference type="ARBA" id="ARBA00023054"/>
    </source>
</evidence>
<evidence type="ECO:0000313" key="5">
    <source>
        <dbReference type="Proteomes" id="UP000006968"/>
    </source>
</evidence>
<keyword evidence="5" id="KW-1185">Reference proteome</keyword>
<reference evidence="4 5" key="1">
    <citation type="journal article" date="2013" name="BMC Genomics">
        <title>High quality de novo sequencing and assembly of the Saccharomyces arboricolus genome.</title>
        <authorList>
            <person name="Liti G."/>
            <person name="Nguyen Ba A.N."/>
            <person name="Blythe M."/>
            <person name="Mueller C.A."/>
            <person name="Bergstroem A."/>
            <person name="Cubillos F.A."/>
            <person name="Dafhnis-Calas F."/>
            <person name="Khoshraftar S."/>
            <person name="Malla S."/>
            <person name="Mehta N."/>
            <person name="Siow C.C."/>
            <person name="Warringer J."/>
            <person name="Moses A.M."/>
            <person name="Louis E.J."/>
            <person name="Nieduszynski C.A."/>
        </authorList>
    </citation>
    <scope>NUCLEOTIDE SEQUENCE [LARGE SCALE GENOMIC DNA]</scope>
    <source>
        <strain evidence="5">H-6 / AS 2.3317 / CBS 10644</strain>
    </source>
</reference>
<evidence type="ECO:0000259" key="3">
    <source>
        <dbReference type="Pfam" id="PF09073"/>
    </source>
</evidence>
<keyword evidence="1" id="KW-0175">Coiled coil</keyword>
<name>J8PJY6_SACAR</name>
<feature type="region of interest" description="Disordered" evidence="2">
    <location>
        <begin position="241"/>
        <end position="426"/>
    </location>
</feature>
<dbReference type="EMBL" id="ALIE01000149">
    <property type="protein sequence ID" value="EJS42435.1"/>
    <property type="molecule type" value="Genomic_DNA"/>
</dbReference>
<proteinExistence type="predicted"/>
<evidence type="ECO:0000256" key="2">
    <source>
        <dbReference type="SAM" id="MobiDB-lite"/>
    </source>
</evidence>
<dbReference type="InterPro" id="IPR015158">
    <property type="entry name" value="Bud22_dom"/>
</dbReference>
<dbReference type="AlphaFoldDB" id="J8PJY6"/>
<feature type="domain" description="Bud22" evidence="3">
    <location>
        <begin position="79"/>
        <end position="519"/>
    </location>
</feature>
<sequence length="519" mass="60385">MSSETSVSIYKLDQLEYQYHYLTESLEKFEPRYPKTTKLYNCIGKKNKKKVEKLLSSLKLKTLNKELDESYSKLLNNKIHYYEIHLSKCIKEQIQKISYKGSDKVKDAKKNKTAAVDVEKMLGTKFSLDDFVLFMTRFKLIKILHQRIKQKTKKIESDMTAKAWLDNNDYSDYINDKTNQWNPSKIWNDVITKLPNCEKLNALIGQSKTVQNLVESFDLSICLIFGFDVTAMKAKKYEAREKPLKTTSASANIDRNVDNDDNKSGINKSSYPNNDITKGNRKATLDDEDVLVEQYEGMLGSSGDEEEGNGYLNPNIDYNEVTDEEPSEESSYEEDSEEKDSDAEENEPRRKKAKIHNLPELMAGYYSGDDNEEESDDDGDLNVKGKRKNDTTEDRTAREQMSNEPKRKNRRGQRARRKIWEKKYGSQAKHVQKELEKEMEDRKQRQIEYEARVAKREAKEAELYASRNKEREYRLTEEAPKKGGETSAAREEHPSWIAKRVAEEKLQKAKFEGKKIKFD</sequence>
<dbReference type="PANTHER" id="PTHR23325">
    <property type="entry name" value="SERUM RESPONSE FACTOR-BINDING"/>
    <property type="match status" value="1"/>
</dbReference>
<dbReference type="GO" id="GO:0030490">
    <property type="term" value="P:maturation of SSU-rRNA"/>
    <property type="evidence" value="ECO:0007669"/>
    <property type="project" value="TreeGrafter"/>
</dbReference>
<evidence type="ECO:0000313" key="4">
    <source>
        <dbReference type="EMBL" id="EJS42435.1"/>
    </source>
</evidence>
<feature type="compositionally biased region" description="Acidic residues" evidence="2">
    <location>
        <begin position="320"/>
        <end position="345"/>
    </location>
</feature>
<dbReference type="HOGENOM" id="CLU_024653_0_0_1"/>
<gene>
    <name evidence="4" type="ORF">SU7_2502</name>
</gene>
<feature type="compositionally biased region" description="Basic and acidic residues" evidence="2">
    <location>
        <begin position="388"/>
        <end position="398"/>
    </location>
</feature>